<dbReference type="InterPro" id="IPR050958">
    <property type="entry name" value="Cell_Adh-Cytoskel_Orgn"/>
</dbReference>
<evidence type="ECO:0000259" key="4">
    <source>
        <dbReference type="PROSITE" id="PS50835"/>
    </source>
</evidence>
<proteinExistence type="predicted"/>
<dbReference type="SMART" id="SM00409">
    <property type="entry name" value="IG"/>
    <property type="match status" value="2"/>
</dbReference>
<dbReference type="GO" id="GO:0005886">
    <property type="term" value="C:plasma membrane"/>
    <property type="evidence" value="ECO:0007669"/>
    <property type="project" value="TreeGrafter"/>
</dbReference>
<dbReference type="InterPro" id="IPR003598">
    <property type="entry name" value="Ig_sub2"/>
</dbReference>
<evidence type="ECO:0000256" key="2">
    <source>
        <dbReference type="ARBA" id="ARBA00023157"/>
    </source>
</evidence>
<dbReference type="InterPro" id="IPR007110">
    <property type="entry name" value="Ig-like_dom"/>
</dbReference>
<dbReference type="PROSITE" id="PS50835">
    <property type="entry name" value="IG_LIKE"/>
    <property type="match status" value="2"/>
</dbReference>
<dbReference type="SUPFAM" id="SSF48726">
    <property type="entry name" value="Immunoglobulin"/>
    <property type="match status" value="2"/>
</dbReference>
<evidence type="ECO:0000313" key="6">
    <source>
        <dbReference type="Proteomes" id="UP001054945"/>
    </source>
</evidence>
<feature type="domain" description="Ig-like" evidence="4">
    <location>
        <begin position="11"/>
        <end position="104"/>
    </location>
</feature>
<feature type="domain" description="Ig-like" evidence="4">
    <location>
        <begin position="111"/>
        <end position="147"/>
    </location>
</feature>
<dbReference type="EMBL" id="BPLR01018045">
    <property type="protein sequence ID" value="GIY96413.1"/>
    <property type="molecule type" value="Genomic_DNA"/>
</dbReference>
<dbReference type="FunFam" id="2.60.40.10:FF:000104">
    <property type="entry name" value="Down syndrome cell adhesion molecule b"/>
    <property type="match status" value="1"/>
</dbReference>
<dbReference type="SMART" id="SM00408">
    <property type="entry name" value="IGc2"/>
    <property type="match status" value="1"/>
</dbReference>
<sequence>MTTHLIVNVSPQFTVEPTNSTVVEGHTVRLDCAAVGFPAPSILWKKLIYSRNTAGDFAYVHSSPRAHRYSNGTLVISDAEERDAGAYMCQANNGIGAVLSKIVSLQVLASPRFKESFQSQSTREGSNATLKCDATGHAPITITWQKNKNILDSKSNERNSAQYFPAISSPEEMLYSSHIYPGQSGLDAEKFHSIYHIGHRTIFPTVTQLCNYKSFQVLKKYYTSLHICHTVWQSRCEQLQIGLFVEHRIGLSYL</sequence>
<keyword evidence="6" id="KW-1185">Reference proteome</keyword>
<dbReference type="InterPro" id="IPR003599">
    <property type="entry name" value="Ig_sub"/>
</dbReference>
<dbReference type="InterPro" id="IPR036179">
    <property type="entry name" value="Ig-like_dom_sf"/>
</dbReference>
<evidence type="ECO:0000256" key="3">
    <source>
        <dbReference type="ARBA" id="ARBA00023319"/>
    </source>
</evidence>
<protein>
    <submittedName>
        <fullName evidence="5">Down syndrome cell adhesion molecule-like protein Dscam2</fullName>
    </submittedName>
</protein>
<gene>
    <name evidence="5" type="primary">Dscam2</name>
    <name evidence="5" type="ORF">CEXT_304641</name>
</gene>
<dbReference type="Pfam" id="PF13927">
    <property type="entry name" value="Ig_3"/>
    <property type="match status" value="2"/>
</dbReference>
<dbReference type="PANTHER" id="PTHR45080">
    <property type="entry name" value="CONTACTIN 5"/>
    <property type="match status" value="1"/>
</dbReference>
<evidence type="ECO:0000313" key="5">
    <source>
        <dbReference type="EMBL" id="GIY96413.1"/>
    </source>
</evidence>
<reference evidence="5 6" key="1">
    <citation type="submission" date="2021-06" db="EMBL/GenBank/DDBJ databases">
        <title>Caerostris extrusa draft genome.</title>
        <authorList>
            <person name="Kono N."/>
            <person name="Arakawa K."/>
        </authorList>
    </citation>
    <scope>NUCLEOTIDE SEQUENCE [LARGE SCALE GENOMIC DNA]</scope>
</reference>
<dbReference type="Gene3D" id="2.60.40.10">
    <property type="entry name" value="Immunoglobulins"/>
    <property type="match status" value="2"/>
</dbReference>
<dbReference type="AlphaFoldDB" id="A0AAV4XPZ9"/>
<organism evidence="5 6">
    <name type="scientific">Caerostris extrusa</name>
    <name type="common">Bark spider</name>
    <name type="synonym">Caerostris bankana</name>
    <dbReference type="NCBI Taxonomy" id="172846"/>
    <lineage>
        <taxon>Eukaryota</taxon>
        <taxon>Metazoa</taxon>
        <taxon>Ecdysozoa</taxon>
        <taxon>Arthropoda</taxon>
        <taxon>Chelicerata</taxon>
        <taxon>Arachnida</taxon>
        <taxon>Araneae</taxon>
        <taxon>Araneomorphae</taxon>
        <taxon>Entelegynae</taxon>
        <taxon>Araneoidea</taxon>
        <taxon>Araneidae</taxon>
        <taxon>Caerostris</taxon>
    </lineage>
</organism>
<keyword evidence="2" id="KW-1015">Disulfide bond</keyword>
<comment type="caution">
    <text evidence="5">The sequence shown here is derived from an EMBL/GenBank/DDBJ whole genome shotgun (WGS) entry which is preliminary data.</text>
</comment>
<keyword evidence="1" id="KW-0732">Signal</keyword>
<dbReference type="GO" id="GO:0007156">
    <property type="term" value="P:homophilic cell adhesion via plasma membrane adhesion molecules"/>
    <property type="evidence" value="ECO:0007669"/>
    <property type="project" value="TreeGrafter"/>
</dbReference>
<evidence type="ECO:0000256" key="1">
    <source>
        <dbReference type="ARBA" id="ARBA00022729"/>
    </source>
</evidence>
<accession>A0AAV4XPZ9</accession>
<name>A0AAV4XPZ9_CAEEX</name>
<dbReference type="PANTHER" id="PTHR45080:SF8">
    <property type="entry name" value="IG-LIKE DOMAIN-CONTAINING PROTEIN"/>
    <property type="match status" value="1"/>
</dbReference>
<dbReference type="InterPro" id="IPR013783">
    <property type="entry name" value="Ig-like_fold"/>
</dbReference>
<keyword evidence="3" id="KW-0393">Immunoglobulin domain</keyword>
<dbReference type="Proteomes" id="UP001054945">
    <property type="component" value="Unassembled WGS sequence"/>
</dbReference>